<dbReference type="GO" id="GO:0003924">
    <property type="term" value="F:GTPase activity"/>
    <property type="evidence" value="ECO:0007669"/>
    <property type="project" value="InterPro"/>
</dbReference>
<evidence type="ECO:0000259" key="5">
    <source>
        <dbReference type="PROSITE" id="PS51718"/>
    </source>
</evidence>
<dbReference type="GO" id="GO:0005525">
    <property type="term" value="F:GTP binding"/>
    <property type="evidence" value="ECO:0007669"/>
    <property type="project" value="UniProtKB-KW"/>
</dbReference>
<evidence type="ECO:0000313" key="7">
    <source>
        <dbReference type="Proteomes" id="UP001309876"/>
    </source>
</evidence>
<dbReference type="Pfam" id="PF01031">
    <property type="entry name" value="Dynamin_M"/>
    <property type="match status" value="1"/>
</dbReference>
<dbReference type="InterPro" id="IPR000375">
    <property type="entry name" value="Dynamin_stalk"/>
</dbReference>
<dbReference type="Pfam" id="PF00350">
    <property type="entry name" value="Dynamin_N"/>
    <property type="match status" value="1"/>
</dbReference>
<dbReference type="GO" id="GO:0005739">
    <property type="term" value="C:mitochondrion"/>
    <property type="evidence" value="ECO:0007669"/>
    <property type="project" value="TreeGrafter"/>
</dbReference>
<dbReference type="AlphaFoldDB" id="A0AAN7PJY2"/>
<sequence length="722" mass="81161">MEDHDCYGLGEPRMLEKIDGLLACNVGEYVNLPQIVVVGDQSSGKSSVLEGLIKMLLPRGSGLCTRFATQIIFRRSLKTGVAVSIIPDPSATSEHSEKVRAWTRQVEVLDSRSFLNIMSEVHEVMGLASKKDRYFNSGSIFSADILRLEISGPEEDHLTVIDVPGIFKNTSDGSTTKADMSLVENMVRKYMENPRSVVLTVIPSNVDTATQEILEVAAEFDPEGRRTLGVLTKPDLVDRGTEPAVVDLVKGRAHAMRLGWHLVRNPGQNQLASENIDRDGLEAAFFRDTSPWKSLDREKIGIGALRRRLRKVLSDLVRHEFPHVRREITHQLVSTQTRLKHLGMQRESTESQSMYLTQIAVDFQRLVSLSVEAKYGKDEFFDNDYILHLATKIMARNISYANSMKTFGEQYPFVNEAHEDSDTDDTVPPALDWSQSEANINDDKEWTIREEIDAPGLEDILQPPETVRISAAGSIASWLRGVYESSRGFELGTFDSSILATMMKAQSSNWPLITLGYVSDVISMIHHFIMAGLDNVCHDKHVRDELSSTLMEGLASRYKKAIKKAQFLLAVERSGTPITLNHYFNDNLEKCRLKRIRTSMESISFSDSSNGLVVRVEDMVRAHPMSNTQHVVQEVHDILYSYYKVAYKRMVDNVCMQAIDHLLVNGRQTPLSLFSPTFVSGLTAEQLEAIAGEDQMTKRTRKLLAQEIQNLTDAKKIVTCLY</sequence>
<dbReference type="PROSITE" id="PS51388">
    <property type="entry name" value="GED"/>
    <property type="match status" value="1"/>
</dbReference>
<dbReference type="GO" id="GO:0016559">
    <property type="term" value="P:peroxisome fission"/>
    <property type="evidence" value="ECO:0007669"/>
    <property type="project" value="TreeGrafter"/>
</dbReference>
<organism evidence="6 7">
    <name type="scientific">Lithohypha guttulata</name>
    <dbReference type="NCBI Taxonomy" id="1690604"/>
    <lineage>
        <taxon>Eukaryota</taxon>
        <taxon>Fungi</taxon>
        <taxon>Dikarya</taxon>
        <taxon>Ascomycota</taxon>
        <taxon>Pezizomycotina</taxon>
        <taxon>Eurotiomycetes</taxon>
        <taxon>Chaetothyriomycetidae</taxon>
        <taxon>Chaetothyriales</taxon>
        <taxon>Trichomeriaceae</taxon>
        <taxon>Lithohypha</taxon>
    </lineage>
</organism>
<dbReference type="Proteomes" id="UP001309876">
    <property type="component" value="Unassembled WGS sequence"/>
</dbReference>
<feature type="domain" description="Dynamin-type G" evidence="5">
    <location>
        <begin position="29"/>
        <end position="322"/>
    </location>
</feature>
<dbReference type="InterPro" id="IPR027417">
    <property type="entry name" value="P-loop_NTPase"/>
</dbReference>
<gene>
    <name evidence="6" type="ORF">LTR05_008607</name>
</gene>
<dbReference type="Pfam" id="PF02212">
    <property type="entry name" value="GED"/>
    <property type="match status" value="1"/>
</dbReference>
<dbReference type="EMBL" id="JAVRRJ010000014">
    <property type="protein sequence ID" value="KAK5080496.1"/>
    <property type="molecule type" value="Genomic_DNA"/>
</dbReference>
<dbReference type="InterPro" id="IPR003130">
    <property type="entry name" value="GED"/>
</dbReference>
<comment type="similarity">
    <text evidence="3">Belongs to the TRAFAC class dynamin-like GTPase superfamily. Dynamin/Fzo/YdjA family.</text>
</comment>
<name>A0AAN7PJY2_9EURO</name>
<dbReference type="InterPro" id="IPR020850">
    <property type="entry name" value="GED_dom"/>
</dbReference>
<dbReference type="SUPFAM" id="SSF52540">
    <property type="entry name" value="P-loop containing nucleoside triphosphate hydrolases"/>
    <property type="match status" value="1"/>
</dbReference>
<protein>
    <submittedName>
        <fullName evidence="6">Uncharacterized protein</fullName>
    </submittedName>
</protein>
<dbReference type="GO" id="GO:0000266">
    <property type="term" value="P:mitochondrial fission"/>
    <property type="evidence" value="ECO:0007669"/>
    <property type="project" value="TreeGrafter"/>
</dbReference>
<evidence type="ECO:0000256" key="2">
    <source>
        <dbReference type="ARBA" id="ARBA00023134"/>
    </source>
</evidence>
<dbReference type="CDD" id="cd08771">
    <property type="entry name" value="DLP_1"/>
    <property type="match status" value="1"/>
</dbReference>
<dbReference type="Gene3D" id="1.20.120.1240">
    <property type="entry name" value="Dynamin, middle domain"/>
    <property type="match status" value="1"/>
</dbReference>
<feature type="domain" description="GED" evidence="4">
    <location>
        <begin position="632"/>
        <end position="722"/>
    </location>
</feature>
<accession>A0AAN7PJY2</accession>
<evidence type="ECO:0000259" key="4">
    <source>
        <dbReference type="PROSITE" id="PS51388"/>
    </source>
</evidence>
<dbReference type="InterPro" id="IPR045063">
    <property type="entry name" value="Dynamin_N"/>
</dbReference>
<dbReference type="GO" id="GO:0048312">
    <property type="term" value="P:intracellular distribution of mitochondria"/>
    <property type="evidence" value="ECO:0007669"/>
    <property type="project" value="TreeGrafter"/>
</dbReference>
<dbReference type="SMART" id="SM00053">
    <property type="entry name" value="DYNc"/>
    <property type="match status" value="1"/>
</dbReference>
<dbReference type="InterPro" id="IPR022812">
    <property type="entry name" value="Dynamin"/>
</dbReference>
<dbReference type="GO" id="GO:0006897">
    <property type="term" value="P:endocytosis"/>
    <property type="evidence" value="ECO:0007669"/>
    <property type="project" value="TreeGrafter"/>
</dbReference>
<proteinExistence type="inferred from homology"/>
<keyword evidence="1 3" id="KW-0547">Nucleotide-binding</keyword>
<evidence type="ECO:0000256" key="1">
    <source>
        <dbReference type="ARBA" id="ARBA00022741"/>
    </source>
</evidence>
<dbReference type="PANTHER" id="PTHR11566:SF215">
    <property type="entry name" value="DYNAMIN GTPASE"/>
    <property type="match status" value="1"/>
</dbReference>
<dbReference type="InterPro" id="IPR019762">
    <property type="entry name" value="Dynamin_GTPase_CS"/>
</dbReference>
<dbReference type="GO" id="GO:0005874">
    <property type="term" value="C:microtubule"/>
    <property type="evidence" value="ECO:0007669"/>
    <property type="project" value="TreeGrafter"/>
</dbReference>
<dbReference type="FunFam" id="3.40.50.300:FF:001425">
    <property type="entry name" value="Dynamin GTPase, putative"/>
    <property type="match status" value="1"/>
</dbReference>
<dbReference type="PRINTS" id="PR00195">
    <property type="entry name" value="DYNAMIN"/>
</dbReference>
<dbReference type="GO" id="GO:0008017">
    <property type="term" value="F:microtubule binding"/>
    <property type="evidence" value="ECO:0007669"/>
    <property type="project" value="TreeGrafter"/>
</dbReference>
<dbReference type="PROSITE" id="PS00410">
    <property type="entry name" value="G_DYNAMIN_1"/>
    <property type="match status" value="1"/>
</dbReference>
<keyword evidence="7" id="KW-1185">Reference proteome</keyword>
<dbReference type="GO" id="GO:0016020">
    <property type="term" value="C:membrane"/>
    <property type="evidence" value="ECO:0007669"/>
    <property type="project" value="TreeGrafter"/>
</dbReference>
<reference evidence="6 7" key="1">
    <citation type="submission" date="2023-08" db="EMBL/GenBank/DDBJ databases">
        <title>Black Yeasts Isolated from many extreme environments.</title>
        <authorList>
            <person name="Coleine C."/>
            <person name="Stajich J.E."/>
            <person name="Selbmann L."/>
        </authorList>
    </citation>
    <scope>NUCLEOTIDE SEQUENCE [LARGE SCALE GENOMIC DNA]</scope>
    <source>
        <strain evidence="6 7">CCFEE 5910</strain>
    </source>
</reference>
<dbReference type="InterPro" id="IPR030381">
    <property type="entry name" value="G_DYNAMIN_dom"/>
</dbReference>
<comment type="caution">
    <text evidence="6">The sequence shown here is derived from an EMBL/GenBank/DDBJ whole genome shotgun (WGS) entry which is preliminary data.</text>
</comment>
<evidence type="ECO:0000313" key="6">
    <source>
        <dbReference type="EMBL" id="KAK5080496.1"/>
    </source>
</evidence>
<keyword evidence="2 3" id="KW-0342">GTP-binding</keyword>
<evidence type="ECO:0000256" key="3">
    <source>
        <dbReference type="RuleBase" id="RU003932"/>
    </source>
</evidence>
<dbReference type="InterPro" id="IPR001401">
    <property type="entry name" value="Dynamin_GTPase"/>
</dbReference>
<dbReference type="PROSITE" id="PS51718">
    <property type="entry name" value="G_DYNAMIN_2"/>
    <property type="match status" value="1"/>
</dbReference>
<dbReference type="PANTHER" id="PTHR11566">
    <property type="entry name" value="DYNAMIN"/>
    <property type="match status" value="1"/>
</dbReference>
<dbReference type="Gene3D" id="3.40.50.300">
    <property type="entry name" value="P-loop containing nucleotide triphosphate hydrolases"/>
    <property type="match status" value="1"/>
</dbReference>